<dbReference type="EMBL" id="KZ293580">
    <property type="protein sequence ID" value="PBK58200.1"/>
    <property type="molecule type" value="Genomic_DNA"/>
</dbReference>
<dbReference type="Proteomes" id="UP000218334">
    <property type="component" value="Unassembled WGS sequence"/>
</dbReference>
<dbReference type="EMBL" id="KZ293574">
    <property type="protein sequence ID" value="PBK58215.1"/>
    <property type="molecule type" value="Genomic_DNA"/>
</dbReference>
<sequence>KANTAVVATGAIAYLVGSLSAAREERTVTPKKRIPSMLWAKQLQEKVRSQKAFTSRAHLRSGIIEEDFISRHPKLHRCMKTIRKPRRGLYRHSHRYSETTNRIGVSRTFPSESQNCMRTDLCCWLNQVYTAPSALRYIMSMEFYSITLLTF</sequence>
<evidence type="ECO:0000313" key="2">
    <source>
        <dbReference type="EMBL" id="PBK58215.1"/>
    </source>
</evidence>
<protein>
    <submittedName>
        <fullName evidence="2">Uncharacterized protein</fullName>
    </submittedName>
</protein>
<accession>A0A2H3AGZ9</accession>
<feature type="non-terminal residue" evidence="2">
    <location>
        <position position="1"/>
    </location>
</feature>
<organism evidence="2 3">
    <name type="scientific">Armillaria solidipes</name>
    <dbReference type="NCBI Taxonomy" id="1076256"/>
    <lineage>
        <taxon>Eukaryota</taxon>
        <taxon>Fungi</taxon>
        <taxon>Dikarya</taxon>
        <taxon>Basidiomycota</taxon>
        <taxon>Agaricomycotina</taxon>
        <taxon>Agaricomycetes</taxon>
        <taxon>Agaricomycetidae</taxon>
        <taxon>Agaricales</taxon>
        <taxon>Marasmiineae</taxon>
        <taxon>Physalacriaceae</taxon>
        <taxon>Armillaria</taxon>
    </lineage>
</organism>
<reference evidence="3" key="1">
    <citation type="journal article" date="2017" name="Nat. Ecol. Evol.">
        <title>Genome expansion and lineage-specific genetic innovations in the forest pathogenic fungi Armillaria.</title>
        <authorList>
            <person name="Sipos G."/>
            <person name="Prasanna A.N."/>
            <person name="Walter M.C."/>
            <person name="O'Connor E."/>
            <person name="Balint B."/>
            <person name="Krizsan K."/>
            <person name="Kiss B."/>
            <person name="Hess J."/>
            <person name="Varga T."/>
            <person name="Slot J."/>
            <person name="Riley R."/>
            <person name="Boka B."/>
            <person name="Rigling D."/>
            <person name="Barry K."/>
            <person name="Lee J."/>
            <person name="Mihaltcheva S."/>
            <person name="LaButti K."/>
            <person name="Lipzen A."/>
            <person name="Waldron R."/>
            <person name="Moloney N.M."/>
            <person name="Sperisen C."/>
            <person name="Kredics L."/>
            <person name="Vagvoelgyi C."/>
            <person name="Patrignani A."/>
            <person name="Fitzpatrick D."/>
            <person name="Nagy I."/>
            <person name="Doyle S."/>
            <person name="Anderson J.B."/>
            <person name="Grigoriev I.V."/>
            <person name="Gueldener U."/>
            <person name="Muensterkoetter M."/>
            <person name="Nagy L.G."/>
        </authorList>
    </citation>
    <scope>NUCLEOTIDE SEQUENCE [LARGE SCALE GENOMIC DNA]</scope>
    <source>
        <strain evidence="3">28-4</strain>
    </source>
</reference>
<reference evidence="2" key="2">
    <citation type="journal article" date="2017" name="Nat. Ecol. Evol.">
        <title>Lineage-specific genetic innovations streamline the genomes of Armillaria species to pathogenesis.</title>
        <authorList>
            <consortium name="DOE Joint Genome Institute"/>
            <person name="Sipos G."/>
            <person name="Prasanna A.N."/>
            <person name="Walter M.C."/>
            <person name="O'Connor E."/>
            <person name="Balint B."/>
            <person name="Krizsan K."/>
            <person name="Kiss B."/>
            <person name="Hess J."/>
            <person name="Varga T."/>
            <person name="Slot J."/>
            <person name="Riley R."/>
            <person name="Boka B."/>
            <person name="Rigling D."/>
            <person name="Barry K."/>
            <person name="Lee J."/>
            <person name="Mihaltcheva S."/>
            <person name="LaButti K."/>
            <person name="Lipzen A."/>
            <person name="Waldron R."/>
            <person name="Moloney N.M."/>
            <person name="Sperisen C."/>
            <person name="Kredics L."/>
            <person name="Vagvolgyi C."/>
            <person name="Patrignani A."/>
            <person name="Fitzpatrick D."/>
            <person name="Nagy I."/>
            <person name="Doyle S."/>
            <person name="Anderson J."/>
            <person name="Grigoriev I.V."/>
            <person name="Guldener U."/>
            <person name="Munsterkotter M."/>
            <person name="Nagy L.G."/>
        </authorList>
    </citation>
    <scope>NUCLEOTIDE SEQUENCE [LARGE SCALE GENOMIC DNA]</scope>
    <source>
        <strain evidence="2">28-4</strain>
    </source>
</reference>
<keyword evidence="3" id="KW-1185">Reference proteome</keyword>
<gene>
    <name evidence="2" type="ORF">ARMSODRAFT_900680</name>
    <name evidence="1" type="ORF">ARMSODRAFT_900698</name>
</gene>
<name>A0A2H3AGZ9_9AGAR</name>
<evidence type="ECO:0000313" key="3">
    <source>
        <dbReference type="Proteomes" id="UP000218334"/>
    </source>
</evidence>
<evidence type="ECO:0000313" key="1">
    <source>
        <dbReference type="EMBL" id="PBK58200.1"/>
    </source>
</evidence>
<dbReference type="AlphaFoldDB" id="A0A2H3AGZ9"/>
<dbReference type="STRING" id="1076256.A0A2H3AGZ9"/>
<proteinExistence type="predicted"/>